<keyword evidence="6" id="KW-1185">Reference proteome</keyword>
<proteinExistence type="predicted"/>
<feature type="repeat" description="TPR" evidence="3">
    <location>
        <begin position="284"/>
        <end position="317"/>
    </location>
</feature>
<name>A0AAD3H3Y0_9STRA</name>
<dbReference type="SMART" id="SM00028">
    <property type="entry name" value="TPR"/>
    <property type="match status" value="13"/>
</dbReference>
<evidence type="ECO:0000256" key="4">
    <source>
        <dbReference type="SAM" id="MobiDB-lite"/>
    </source>
</evidence>
<dbReference type="EMBL" id="BLLK01000032">
    <property type="protein sequence ID" value="GFH49143.1"/>
    <property type="molecule type" value="Genomic_DNA"/>
</dbReference>
<feature type="repeat" description="TPR" evidence="3">
    <location>
        <begin position="494"/>
        <end position="527"/>
    </location>
</feature>
<evidence type="ECO:0000313" key="6">
    <source>
        <dbReference type="Proteomes" id="UP001054902"/>
    </source>
</evidence>
<comment type="caution">
    <text evidence="5">The sequence shown here is derived from an EMBL/GenBank/DDBJ whole genome shotgun (WGS) entry which is preliminary data.</text>
</comment>
<organism evidence="5 6">
    <name type="scientific">Chaetoceros tenuissimus</name>
    <dbReference type="NCBI Taxonomy" id="426638"/>
    <lineage>
        <taxon>Eukaryota</taxon>
        <taxon>Sar</taxon>
        <taxon>Stramenopiles</taxon>
        <taxon>Ochrophyta</taxon>
        <taxon>Bacillariophyta</taxon>
        <taxon>Coscinodiscophyceae</taxon>
        <taxon>Chaetocerotophycidae</taxon>
        <taxon>Chaetocerotales</taxon>
        <taxon>Chaetocerotaceae</taxon>
        <taxon>Chaetoceros</taxon>
    </lineage>
</organism>
<protein>
    <recommendedName>
        <fullName evidence="7">Kinesin light chain</fullName>
    </recommendedName>
</protein>
<gene>
    <name evidence="5" type="ORF">CTEN210_05619</name>
</gene>
<dbReference type="Proteomes" id="UP001054902">
    <property type="component" value="Unassembled WGS sequence"/>
</dbReference>
<evidence type="ECO:0000256" key="1">
    <source>
        <dbReference type="ARBA" id="ARBA00022737"/>
    </source>
</evidence>
<reference evidence="5 6" key="1">
    <citation type="journal article" date="2021" name="Sci. Rep.">
        <title>The genome of the diatom Chaetoceros tenuissimus carries an ancient integrated fragment of an extant virus.</title>
        <authorList>
            <person name="Hongo Y."/>
            <person name="Kimura K."/>
            <person name="Takaki Y."/>
            <person name="Yoshida Y."/>
            <person name="Baba S."/>
            <person name="Kobayashi G."/>
            <person name="Nagasaki K."/>
            <person name="Hano T."/>
            <person name="Tomaru Y."/>
        </authorList>
    </citation>
    <scope>NUCLEOTIDE SEQUENCE [LARGE SCALE GENOMIC DNA]</scope>
    <source>
        <strain evidence="5 6">NIES-3715</strain>
    </source>
</reference>
<keyword evidence="2 3" id="KW-0802">TPR repeat</keyword>
<keyword evidence="1" id="KW-0677">Repeat</keyword>
<feature type="repeat" description="TPR" evidence="3">
    <location>
        <begin position="242"/>
        <end position="275"/>
    </location>
</feature>
<accession>A0AAD3H3Y0</accession>
<feature type="repeat" description="TPR" evidence="3">
    <location>
        <begin position="452"/>
        <end position="485"/>
    </location>
</feature>
<evidence type="ECO:0000313" key="5">
    <source>
        <dbReference type="EMBL" id="GFH49143.1"/>
    </source>
</evidence>
<feature type="compositionally biased region" description="Polar residues" evidence="4">
    <location>
        <begin position="55"/>
        <end position="65"/>
    </location>
</feature>
<dbReference type="AlphaFoldDB" id="A0AAD3H3Y0"/>
<dbReference type="PANTHER" id="PTHR45641">
    <property type="entry name" value="TETRATRICOPEPTIDE REPEAT PROTEIN (AFU_ORTHOLOGUE AFUA_6G03870)"/>
    <property type="match status" value="1"/>
</dbReference>
<evidence type="ECO:0008006" key="7">
    <source>
        <dbReference type="Google" id="ProtNLM"/>
    </source>
</evidence>
<dbReference type="InterPro" id="IPR019734">
    <property type="entry name" value="TPR_rpt"/>
</dbReference>
<evidence type="ECO:0000256" key="2">
    <source>
        <dbReference type="ARBA" id="ARBA00022803"/>
    </source>
</evidence>
<dbReference type="InterPro" id="IPR011990">
    <property type="entry name" value="TPR-like_helical_dom_sf"/>
</dbReference>
<sequence>MTNSAINFNNDAVECTNRGKHKNAVTCLNKALLACTSNRSLPHEPHLCESDDTGQDSSQTRVNGSQGAGYDEGMNVFSEPVKIPPSAIENCENADVLIKATIFYNMGIVYARLQDNPEALANFQIARGQIAEASSMSQQRNGNSDDNAIFTGPSVLAILLNIGKTQYVDGDFEESLDSYHTALETARSLHDREHTDVAKCLNCLGVVRLQLYQEPEDCQKTIDYLVEALGIYKNLDDKNGVATVMNNIGRVMIMKDELEKALEIYERVYTIRKELVGTDNLDVAATLFNIGETYHLLGRVDEALEMYLKFLPVATKHLHEDHPDVVCVLKIIADAFSEQNEYDRAFEFYHKALNCAKRAYGECHPEVASILNRLGNHQYENRFFQEALICYKEGLKVEQMVYERNDPNLLITIFNIARIHQNEGELEESLQMYLQGLAIQRASGGEYSLEISGTLCSIGLLYDHLGELNSAIRYYEESLQIRRELLGNGHLTVSSTLNSIGLVYFHHGDTEKALENFEECLRIRNGNEDAKGKDIATILYNIATVYIESDRGREAIPYFEECLRFEREEGRKSGTITCLKRLAQINTELNEYDAALNYYDDALQICLENSMIEQNHEQVATILGLIGNLYLEKNDATNATKTIARAIRANRVAGLPDHANLNFDEKILDIISKKLEAEE</sequence>
<dbReference type="PANTHER" id="PTHR45641:SF19">
    <property type="entry name" value="NEPHROCYSTIN-3"/>
    <property type="match status" value="1"/>
</dbReference>
<evidence type="ECO:0000256" key="3">
    <source>
        <dbReference type="PROSITE-ProRule" id="PRU00339"/>
    </source>
</evidence>
<dbReference type="Pfam" id="PF13424">
    <property type="entry name" value="TPR_12"/>
    <property type="match status" value="5"/>
</dbReference>
<feature type="repeat" description="TPR" evidence="3">
    <location>
        <begin position="536"/>
        <end position="569"/>
    </location>
</feature>
<dbReference type="PROSITE" id="PS50005">
    <property type="entry name" value="TPR"/>
    <property type="match status" value="5"/>
</dbReference>
<dbReference type="Gene3D" id="1.25.40.10">
    <property type="entry name" value="Tetratricopeptide repeat domain"/>
    <property type="match status" value="4"/>
</dbReference>
<feature type="region of interest" description="Disordered" evidence="4">
    <location>
        <begin position="46"/>
        <end position="70"/>
    </location>
</feature>
<dbReference type="SUPFAM" id="SSF48452">
    <property type="entry name" value="TPR-like"/>
    <property type="match status" value="2"/>
</dbReference>